<reference evidence="1" key="1">
    <citation type="submission" date="2021-01" db="EMBL/GenBank/DDBJ databases">
        <authorList>
            <person name="Corre E."/>
            <person name="Pelletier E."/>
            <person name="Niang G."/>
            <person name="Scheremetjew M."/>
            <person name="Finn R."/>
            <person name="Kale V."/>
            <person name="Holt S."/>
            <person name="Cochrane G."/>
            <person name="Meng A."/>
            <person name="Brown T."/>
            <person name="Cohen L."/>
        </authorList>
    </citation>
    <scope>NUCLEOTIDE SEQUENCE</scope>
    <source>
        <strain evidence="1">CCMP 769</strain>
    </source>
</reference>
<proteinExistence type="predicted"/>
<accession>A0A7S3E588</accession>
<protein>
    <submittedName>
        <fullName evidence="1">Uncharacterized protein</fullName>
    </submittedName>
</protein>
<dbReference type="EMBL" id="HBHW01000021">
    <property type="protein sequence ID" value="CAE0032078.1"/>
    <property type="molecule type" value="Transcribed_RNA"/>
</dbReference>
<dbReference type="AlphaFoldDB" id="A0A7S3E588"/>
<gene>
    <name evidence="1" type="ORF">RMAR00112_LOCUS16</name>
</gene>
<name>A0A7S3E588_9RHOD</name>
<sequence length="350" mass="39423">MLGHRRKTKVSRNRISIRIRTLSAEALRFSDFNINAVSTSLASVKLSGERRAESVQLTGRQLERLIVKVLDDLKAYRSSTEASLKLSAQAQNHFHRLYSAANLHLSDEVPPTFRSSQRELTYAVRNMFESRFDERIWEAMTLLHRRIQILLEGNASFRKVKAGSLEKRFAFSSLLGVSSQNDADQKDAENSENDLERKQKAMYEAELVEIRKTIISTVPQIVDALKELQIGMYSTAVRHLSDVCTEAAGNLGDELDMQSTGSSVVPELYRLKRAPPSEAGFSCMSADPTTADDYRRALLKSEDKTIKEKTPSQEKPNPTAQLFEEHGKIFIGVLVGLCGNIIRRKLFSSR</sequence>
<organism evidence="1">
    <name type="scientific">Rhodosorus marinus</name>
    <dbReference type="NCBI Taxonomy" id="101924"/>
    <lineage>
        <taxon>Eukaryota</taxon>
        <taxon>Rhodophyta</taxon>
        <taxon>Stylonematophyceae</taxon>
        <taxon>Stylonematales</taxon>
        <taxon>Stylonemataceae</taxon>
        <taxon>Rhodosorus</taxon>
    </lineage>
</organism>
<evidence type="ECO:0000313" key="1">
    <source>
        <dbReference type="EMBL" id="CAE0032078.1"/>
    </source>
</evidence>